<name>A0A9K3DBK8_9EUKA</name>
<comment type="caution">
    <text evidence="1">The sequence shown here is derived from an EMBL/GenBank/DDBJ whole genome shotgun (WGS) entry which is preliminary data.</text>
</comment>
<keyword evidence="2" id="KW-1185">Reference proteome</keyword>
<dbReference type="Proteomes" id="UP000265618">
    <property type="component" value="Unassembled WGS sequence"/>
</dbReference>
<gene>
    <name evidence="1" type="ORF">KIPB_013838</name>
</gene>
<feature type="non-terminal residue" evidence="1">
    <location>
        <position position="1"/>
    </location>
</feature>
<organism evidence="1 2">
    <name type="scientific">Kipferlia bialata</name>
    <dbReference type="NCBI Taxonomy" id="797122"/>
    <lineage>
        <taxon>Eukaryota</taxon>
        <taxon>Metamonada</taxon>
        <taxon>Carpediemonas-like organisms</taxon>
        <taxon>Kipferlia</taxon>
    </lineage>
</organism>
<sequence>MSTLPGPSLTPGQLAEIDPPQAVLDWCDEVSSRTSVPFKVDALIG</sequence>
<reference evidence="1 2" key="1">
    <citation type="journal article" date="2018" name="PLoS ONE">
        <title>The draft genome of Kipferlia bialata reveals reductive genome evolution in fornicate parasites.</title>
        <authorList>
            <person name="Tanifuji G."/>
            <person name="Takabayashi S."/>
            <person name="Kume K."/>
            <person name="Takagi M."/>
            <person name="Nakayama T."/>
            <person name="Kamikawa R."/>
            <person name="Inagaki Y."/>
            <person name="Hashimoto T."/>
        </authorList>
    </citation>
    <scope>NUCLEOTIDE SEQUENCE [LARGE SCALE GENOMIC DNA]</scope>
    <source>
        <strain evidence="1">NY0173</strain>
    </source>
</reference>
<dbReference type="AlphaFoldDB" id="A0A9K3DBK8"/>
<protein>
    <submittedName>
        <fullName evidence="1">Uncharacterized protein</fullName>
    </submittedName>
</protein>
<evidence type="ECO:0000313" key="2">
    <source>
        <dbReference type="Proteomes" id="UP000265618"/>
    </source>
</evidence>
<proteinExistence type="predicted"/>
<evidence type="ECO:0000313" key="1">
    <source>
        <dbReference type="EMBL" id="GIQ90874.1"/>
    </source>
</evidence>
<accession>A0A9K3DBK8</accession>
<dbReference type="EMBL" id="BDIP01006793">
    <property type="protein sequence ID" value="GIQ90874.1"/>
    <property type="molecule type" value="Genomic_DNA"/>
</dbReference>